<dbReference type="InterPro" id="IPR018392">
    <property type="entry name" value="LysM"/>
</dbReference>
<evidence type="ECO:0000259" key="3">
    <source>
        <dbReference type="PROSITE" id="PS51782"/>
    </source>
</evidence>
<name>A0A2M6WQ49_9BACT</name>
<feature type="domain" description="LysM" evidence="3">
    <location>
        <begin position="244"/>
        <end position="288"/>
    </location>
</feature>
<proteinExistence type="predicted"/>
<dbReference type="CDD" id="cd12797">
    <property type="entry name" value="M23_peptidase"/>
    <property type="match status" value="1"/>
</dbReference>
<evidence type="ECO:0000313" key="5">
    <source>
        <dbReference type="Proteomes" id="UP000228964"/>
    </source>
</evidence>
<dbReference type="SUPFAM" id="SSF51261">
    <property type="entry name" value="Duplicated hybrid motif"/>
    <property type="match status" value="1"/>
</dbReference>
<dbReference type="GO" id="GO:0004222">
    <property type="term" value="F:metalloendopeptidase activity"/>
    <property type="evidence" value="ECO:0007669"/>
    <property type="project" value="TreeGrafter"/>
</dbReference>
<comment type="caution">
    <text evidence="4">The sequence shown here is derived from an EMBL/GenBank/DDBJ whole genome shotgun (WGS) entry which is preliminary data.</text>
</comment>
<evidence type="ECO:0000313" key="4">
    <source>
        <dbReference type="EMBL" id="PIT94925.1"/>
    </source>
</evidence>
<feature type="transmembrane region" description="Helical" evidence="2">
    <location>
        <begin position="71"/>
        <end position="88"/>
    </location>
</feature>
<dbReference type="PANTHER" id="PTHR21666">
    <property type="entry name" value="PEPTIDASE-RELATED"/>
    <property type="match status" value="1"/>
</dbReference>
<keyword evidence="2" id="KW-1133">Transmembrane helix</keyword>
<gene>
    <name evidence="4" type="ORF">COT96_02360</name>
</gene>
<evidence type="ECO:0000256" key="2">
    <source>
        <dbReference type="SAM" id="Phobius"/>
    </source>
</evidence>
<dbReference type="Proteomes" id="UP000228964">
    <property type="component" value="Unassembled WGS sequence"/>
</dbReference>
<dbReference type="AlphaFoldDB" id="A0A2M6WQ49"/>
<keyword evidence="1" id="KW-0732">Signal</keyword>
<dbReference type="PANTHER" id="PTHR21666:SF289">
    <property type="entry name" value="L-ALA--D-GLU ENDOPEPTIDASE"/>
    <property type="match status" value="1"/>
</dbReference>
<dbReference type="Gene3D" id="3.10.350.10">
    <property type="entry name" value="LysM domain"/>
    <property type="match status" value="2"/>
</dbReference>
<reference evidence="5" key="1">
    <citation type="submission" date="2017-09" db="EMBL/GenBank/DDBJ databases">
        <title>Depth-based differentiation of microbial function through sediment-hosted aquifers and enrichment of novel symbionts in the deep terrestrial subsurface.</title>
        <authorList>
            <person name="Probst A.J."/>
            <person name="Ladd B."/>
            <person name="Jarett J.K."/>
            <person name="Geller-Mcgrath D.E."/>
            <person name="Sieber C.M.K."/>
            <person name="Emerson J.B."/>
            <person name="Anantharaman K."/>
            <person name="Thomas B.C."/>
            <person name="Malmstrom R."/>
            <person name="Stieglmeier M."/>
            <person name="Klingl A."/>
            <person name="Woyke T."/>
            <person name="Ryan C.M."/>
            <person name="Banfield J.F."/>
        </authorList>
    </citation>
    <scope>NUCLEOTIDE SEQUENCE [LARGE SCALE GENOMIC DNA]</scope>
</reference>
<keyword evidence="2" id="KW-0472">Membrane</keyword>
<dbReference type="InterPro" id="IPR016047">
    <property type="entry name" value="M23ase_b-sheet_dom"/>
</dbReference>
<dbReference type="SMART" id="SM00257">
    <property type="entry name" value="LysM"/>
    <property type="match status" value="2"/>
</dbReference>
<feature type="transmembrane region" description="Helical" evidence="2">
    <location>
        <begin position="7"/>
        <end position="27"/>
    </location>
</feature>
<organism evidence="4 5">
    <name type="scientific">Candidatus Falkowbacteria bacterium CG10_big_fil_rev_8_21_14_0_10_38_22</name>
    <dbReference type="NCBI Taxonomy" id="1974564"/>
    <lineage>
        <taxon>Bacteria</taxon>
        <taxon>Candidatus Falkowiibacteriota</taxon>
    </lineage>
</organism>
<feature type="domain" description="LysM" evidence="3">
    <location>
        <begin position="194"/>
        <end position="238"/>
    </location>
</feature>
<protein>
    <recommendedName>
        <fullName evidence="3">LysM domain-containing protein</fullName>
    </recommendedName>
</protein>
<dbReference type="EMBL" id="PFAO01000058">
    <property type="protein sequence ID" value="PIT94925.1"/>
    <property type="molecule type" value="Genomic_DNA"/>
</dbReference>
<dbReference type="Pfam" id="PF01476">
    <property type="entry name" value="LysM"/>
    <property type="match status" value="2"/>
</dbReference>
<sequence length="442" mass="48969">MIFLIKLLVFLKRLITAFFVKLVFWPGRLVLRFVFYKFVVKLYRYYSSLVKKFGWSGSSRGKISFLTNQKLIHFVIVFLTIFFVGFSLTSKTQAISAEELVGKTFLSEIISAEFGVNDQLIEEYFDEEEIISPEQQTYLENLTALKSQPAAEMMLPDEIGLFEETENLSSGGGAIIRPDFAATKKIKRPRNEIVYYVVEPGDTVSTIAEKFEVSVNTILWENNLSAYSLIRPGDKLTILPLTGVIHKVKSGDNIGSIAKNYGVEESAILEANKLAAAGQLKVGQQLIIPGGRKSYYAPASASGYSGLAALRDLLKPGSAQPLSGNKMNWPTVGHYITQYFSWRHYGIDIANKVGTPIYASDTGVVEYAGWGKGYGNQIVIDHGGGKKTRYAHLSKFYCKVGDEVDKGEAIGAMGSTGWSTGSHLHFEVIINGRKVNPLNYVK</sequence>
<accession>A0A2M6WQ49</accession>
<dbReference type="CDD" id="cd00118">
    <property type="entry name" value="LysM"/>
    <property type="match status" value="2"/>
</dbReference>
<dbReference type="Pfam" id="PF01551">
    <property type="entry name" value="Peptidase_M23"/>
    <property type="match status" value="1"/>
</dbReference>
<dbReference type="InterPro" id="IPR036779">
    <property type="entry name" value="LysM_dom_sf"/>
</dbReference>
<dbReference type="Gene3D" id="2.70.70.10">
    <property type="entry name" value="Glucose Permease (Domain IIA)"/>
    <property type="match status" value="1"/>
</dbReference>
<dbReference type="PROSITE" id="PS51782">
    <property type="entry name" value="LYSM"/>
    <property type="match status" value="2"/>
</dbReference>
<keyword evidence="2" id="KW-0812">Transmembrane</keyword>
<dbReference type="InterPro" id="IPR050570">
    <property type="entry name" value="Cell_wall_metabolism_enzyme"/>
</dbReference>
<evidence type="ECO:0000256" key="1">
    <source>
        <dbReference type="ARBA" id="ARBA00022729"/>
    </source>
</evidence>
<dbReference type="SUPFAM" id="SSF54106">
    <property type="entry name" value="LysM domain"/>
    <property type="match status" value="2"/>
</dbReference>
<dbReference type="InterPro" id="IPR011055">
    <property type="entry name" value="Dup_hybrid_motif"/>
</dbReference>